<proteinExistence type="predicted"/>
<protein>
    <submittedName>
        <fullName evidence="1">Uncharacterized protein</fullName>
    </submittedName>
</protein>
<comment type="caution">
    <text evidence="1">The sequence shown here is derived from an EMBL/GenBank/DDBJ whole genome shotgun (WGS) entry which is preliminary data.</text>
</comment>
<accession>E5XN51</accession>
<evidence type="ECO:0000313" key="2">
    <source>
        <dbReference type="Proteomes" id="UP000004816"/>
    </source>
</evidence>
<evidence type="ECO:0000313" key="1">
    <source>
        <dbReference type="EMBL" id="EFV14228.1"/>
    </source>
</evidence>
<dbReference type="HOGENOM" id="CLU_2221401_0_0_11"/>
<dbReference type="STRING" id="679197.HMPREF9336_00921"/>
<keyword evidence="2" id="KW-1185">Reference proteome</keyword>
<name>E5XN51_SEGRC</name>
<reference evidence="1 2" key="1">
    <citation type="journal article" date="2011" name="Stand. Genomic Sci.">
        <title>High quality draft genome sequence of Segniliparus rugosus CDC 945(T)= (ATCC BAA-974(T)).</title>
        <authorList>
            <person name="Earl A.M."/>
            <person name="Desjardins C.A."/>
            <person name="Fitzgerald M.G."/>
            <person name="Arachchi H.M."/>
            <person name="Zeng Q."/>
            <person name="Mehta T."/>
            <person name="Griggs A."/>
            <person name="Birren B.W."/>
            <person name="Toney N.C."/>
            <person name="Carr J."/>
            <person name="Posey J."/>
            <person name="Butler W.R."/>
        </authorList>
    </citation>
    <scope>NUCLEOTIDE SEQUENCE [LARGE SCALE GENOMIC DNA]</scope>
    <source>
        <strain evidence="2">ATCC BAA-974 / DSM 45345 / CCUG 50838 / CIP 108380 / JCM 13579 / CDC 945</strain>
    </source>
</reference>
<dbReference type="RefSeq" id="WP_007468286.1">
    <property type="nucleotide sequence ID" value="NZ_KI391954.1"/>
</dbReference>
<dbReference type="AlphaFoldDB" id="E5XN51"/>
<dbReference type="OrthoDB" id="3402696at2"/>
<dbReference type="Proteomes" id="UP000004816">
    <property type="component" value="Unassembled WGS sequence"/>
</dbReference>
<dbReference type="EMBL" id="ACZI02000003">
    <property type="protein sequence ID" value="EFV14228.1"/>
    <property type="molecule type" value="Genomic_DNA"/>
</dbReference>
<gene>
    <name evidence="1" type="ORF">HMPREF9336_00921</name>
</gene>
<organism evidence="1 2">
    <name type="scientific">Segniliparus rugosus (strain ATCC BAA-974 / DSM 45345 / CCUG 50838 / CIP 108380 / JCM 13579 / CDC 945)</name>
    <dbReference type="NCBI Taxonomy" id="679197"/>
    <lineage>
        <taxon>Bacteria</taxon>
        <taxon>Bacillati</taxon>
        <taxon>Actinomycetota</taxon>
        <taxon>Actinomycetes</taxon>
        <taxon>Mycobacteriales</taxon>
        <taxon>Segniliparaceae</taxon>
        <taxon>Segniliparus</taxon>
    </lineage>
</organism>
<sequence length="106" mass="11507">MEKFSVNTSALRGYAELVQRNAGYVGQIQSYLAKEGARADEMTRGLAGWRQTAQKLRDREGELAATAQKNLALTAAAVAETAGDYETVDAQHAAEIDSVLHPVYSY</sequence>